<dbReference type="GO" id="GO:0034057">
    <property type="term" value="F:RNA strand-exchange activity"/>
    <property type="evidence" value="ECO:0007669"/>
    <property type="project" value="UniProtKB-UniRule"/>
</dbReference>
<proteinExistence type="inferred from homology"/>
<protein>
    <recommendedName>
        <fullName evidence="4">RNA chaperone ProQ</fullName>
    </recommendedName>
</protein>
<dbReference type="Proteomes" id="UP000019276">
    <property type="component" value="Unassembled WGS sequence"/>
</dbReference>
<comment type="function">
    <text evidence="4">RNA chaperone with significant RNA binding, RNA strand exchange and RNA duplexing activities.</text>
</comment>
<keyword evidence="8" id="KW-1185">Reference proteome</keyword>
<dbReference type="Pfam" id="PF17516">
    <property type="entry name" value="ProQ_C"/>
    <property type="match status" value="1"/>
</dbReference>
<comment type="caution">
    <text evidence="7">The sequence shown here is derived from an EMBL/GenBank/DDBJ whole genome shotgun (WGS) entry which is preliminary data.</text>
</comment>
<keyword evidence="3 4" id="KW-0143">Chaperone</keyword>
<dbReference type="PATRIC" id="fig|1328313.3.peg.2084"/>
<accession>W7QDJ4</accession>
<dbReference type="PANTHER" id="PTHR38106:SF1">
    <property type="entry name" value="RNA CHAPERONE PROQ"/>
    <property type="match status" value="1"/>
</dbReference>
<dbReference type="HAMAP" id="MF_00749">
    <property type="entry name" value="ProQ"/>
    <property type="match status" value="1"/>
</dbReference>
<feature type="region of interest" description="Disordered" evidence="5">
    <location>
        <begin position="118"/>
        <end position="172"/>
    </location>
</feature>
<dbReference type="SMART" id="SM00945">
    <property type="entry name" value="ProQ"/>
    <property type="match status" value="1"/>
</dbReference>
<dbReference type="EMBL" id="ARZY01000017">
    <property type="protein sequence ID" value="EWH09986.1"/>
    <property type="molecule type" value="Genomic_DNA"/>
</dbReference>
<dbReference type="Gene3D" id="1.10.1710.10">
    <property type="entry name" value="ProQ/FinO domain"/>
    <property type="match status" value="1"/>
</dbReference>
<evidence type="ECO:0000256" key="3">
    <source>
        <dbReference type="ARBA" id="ARBA00023186"/>
    </source>
</evidence>
<keyword evidence="1 4" id="KW-0963">Cytoplasm</keyword>
<evidence type="ECO:0000256" key="2">
    <source>
        <dbReference type="ARBA" id="ARBA00022884"/>
    </source>
</evidence>
<dbReference type="InterPro" id="IPR023529">
    <property type="entry name" value="ProQ"/>
</dbReference>
<organism evidence="7 8">
    <name type="scientific">Catenovulum agarivorans DS-2</name>
    <dbReference type="NCBI Taxonomy" id="1328313"/>
    <lineage>
        <taxon>Bacteria</taxon>
        <taxon>Pseudomonadati</taxon>
        <taxon>Pseudomonadota</taxon>
        <taxon>Gammaproteobacteria</taxon>
        <taxon>Alteromonadales</taxon>
        <taxon>Alteromonadaceae</taxon>
        <taxon>Catenovulum</taxon>
    </lineage>
</organism>
<keyword evidence="2 4" id="KW-0694">RNA-binding</keyword>
<dbReference type="InterPro" id="IPR035236">
    <property type="entry name" value="ProQ_C"/>
</dbReference>
<evidence type="ECO:0000256" key="4">
    <source>
        <dbReference type="HAMAP-Rule" id="MF_00749"/>
    </source>
</evidence>
<dbReference type="InterPro" id="IPR036442">
    <property type="entry name" value="ProQ/FinO_sf"/>
</dbReference>
<comment type="subcellular location">
    <subcellularLocation>
        <location evidence="4">Cytoplasm</location>
    </subcellularLocation>
</comment>
<feature type="compositionally biased region" description="Basic residues" evidence="5">
    <location>
        <begin position="135"/>
        <end position="144"/>
    </location>
</feature>
<sequence>MQQTNQDVKSETQMETVTTEQTGQADKIKDSQKVIQYLSERFPQCFSASGEAKPLKIGIFQDIAAQLSEDDPISKTSLRAALRKYTSSWRYLASVKEGAQRVDLAGADAGLIEAEHAEHAQTQLAESKKRAAENRKKKAPARKPRNADKAKDGERKFSPRKRTAKPSAKIQYKRRSKPIEPFNGELKLGMEIRVSLGNSPVPCTLREINGDEVVVETTTGMTIKTEKKNLV</sequence>
<comment type="similarity">
    <text evidence="4">Belongs to the ProQ family.</text>
</comment>
<gene>
    <name evidence="4" type="primary">proQ</name>
    <name evidence="7" type="ORF">DS2_10177</name>
</gene>
<evidence type="ECO:0000256" key="5">
    <source>
        <dbReference type="SAM" id="MobiDB-lite"/>
    </source>
</evidence>
<evidence type="ECO:0000259" key="6">
    <source>
        <dbReference type="SMART" id="SM00945"/>
    </source>
</evidence>
<dbReference type="PANTHER" id="PTHR38106">
    <property type="entry name" value="RNA CHAPERONE PROQ"/>
    <property type="match status" value="1"/>
</dbReference>
<dbReference type="STRING" id="1328313.DS2_10177"/>
<feature type="domain" description="ProQ/FinO" evidence="6">
    <location>
        <begin position="26"/>
        <end position="140"/>
    </location>
</feature>
<dbReference type="RefSeq" id="WP_235188577.1">
    <property type="nucleotide sequence ID" value="NZ_ARZY01000017.1"/>
</dbReference>
<dbReference type="GO" id="GO:0010608">
    <property type="term" value="P:post-transcriptional regulation of gene expression"/>
    <property type="evidence" value="ECO:0007669"/>
    <property type="project" value="InterPro"/>
</dbReference>
<dbReference type="GO" id="GO:0005829">
    <property type="term" value="C:cytosol"/>
    <property type="evidence" value="ECO:0007669"/>
    <property type="project" value="TreeGrafter"/>
</dbReference>
<name>W7QDJ4_9ALTE</name>
<dbReference type="eggNOG" id="COG3109">
    <property type="taxonomic scope" value="Bacteria"/>
</dbReference>
<evidence type="ECO:0000313" key="8">
    <source>
        <dbReference type="Proteomes" id="UP000019276"/>
    </source>
</evidence>
<dbReference type="Pfam" id="PF04352">
    <property type="entry name" value="ProQ"/>
    <property type="match status" value="1"/>
</dbReference>
<dbReference type="SUPFAM" id="SSF48657">
    <property type="entry name" value="FinO-like"/>
    <property type="match status" value="1"/>
</dbReference>
<dbReference type="InterPro" id="IPR016103">
    <property type="entry name" value="ProQ/FinO"/>
</dbReference>
<evidence type="ECO:0000313" key="7">
    <source>
        <dbReference type="EMBL" id="EWH09986.1"/>
    </source>
</evidence>
<dbReference type="GO" id="GO:0033592">
    <property type="term" value="F:RNA strand annealing activity"/>
    <property type="evidence" value="ECO:0007669"/>
    <property type="project" value="UniProtKB-UniRule"/>
</dbReference>
<evidence type="ECO:0000256" key="1">
    <source>
        <dbReference type="ARBA" id="ARBA00022490"/>
    </source>
</evidence>
<feature type="region of interest" description="Disordered" evidence="5">
    <location>
        <begin position="1"/>
        <end position="29"/>
    </location>
</feature>
<feature type="compositionally biased region" description="Basic and acidic residues" evidence="5">
    <location>
        <begin position="145"/>
        <end position="157"/>
    </location>
</feature>
<dbReference type="AlphaFoldDB" id="W7QDJ4"/>
<feature type="compositionally biased region" description="Low complexity" evidence="5">
    <location>
        <begin position="11"/>
        <end position="24"/>
    </location>
</feature>
<dbReference type="NCBIfam" id="NF003434">
    <property type="entry name" value="PRK04950.1"/>
    <property type="match status" value="1"/>
</dbReference>
<reference evidence="7 8" key="1">
    <citation type="journal article" date="2014" name="Genome Announc.">
        <title>Draft Genome Sequence of the Agar-Degrading Bacterium Catenovulum sp. Strain DS-2, Isolated from Intestines of Haliotis diversicolor.</title>
        <authorList>
            <person name="Shan D."/>
            <person name="Li X."/>
            <person name="Gu Z."/>
            <person name="Wei G."/>
            <person name="Gao Z."/>
            <person name="Shao Z."/>
        </authorList>
    </citation>
    <scope>NUCLEOTIDE SEQUENCE [LARGE SCALE GENOMIC DNA]</scope>
    <source>
        <strain evidence="7 8">DS-2</strain>
    </source>
</reference>